<proteinExistence type="inferred from homology"/>
<dbReference type="FunFam" id="1.10.472.10:FF:000010">
    <property type="entry name" value="G1/S-specific cyclin Cln1"/>
    <property type="match status" value="1"/>
</dbReference>
<dbReference type="InterPro" id="IPR048258">
    <property type="entry name" value="Cyclins_cyclin-box"/>
</dbReference>
<feature type="region of interest" description="Disordered" evidence="6">
    <location>
        <begin position="1"/>
        <end position="33"/>
    </location>
</feature>
<dbReference type="SMART" id="SM01332">
    <property type="entry name" value="Cyclin_C"/>
    <property type="match status" value="1"/>
</dbReference>
<feature type="domain" description="Cyclin C-terminal" evidence="8">
    <location>
        <begin position="190"/>
        <end position="296"/>
    </location>
</feature>
<evidence type="ECO:0000256" key="4">
    <source>
        <dbReference type="ARBA" id="ARBA00023306"/>
    </source>
</evidence>
<evidence type="ECO:0000256" key="5">
    <source>
        <dbReference type="RuleBase" id="RU000383"/>
    </source>
</evidence>
<dbReference type="Gene3D" id="1.10.472.10">
    <property type="entry name" value="Cyclin-like"/>
    <property type="match status" value="2"/>
</dbReference>
<dbReference type="GO" id="GO:0044843">
    <property type="term" value="P:cell cycle G1/S phase transition"/>
    <property type="evidence" value="ECO:0007669"/>
    <property type="project" value="UniProtKB-ARBA"/>
</dbReference>
<dbReference type="AlphaFoldDB" id="A0A9P5EHU0"/>
<dbReference type="SUPFAM" id="SSF47954">
    <property type="entry name" value="Cyclin-like"/>
    <property type="match status" value="2"/>
</dbReference>
<feature type="domain" description="Cyclin-like" evidence="7">
    <location>
        <begin position="90"/>
        <end position="181"/>
    </location>
</feature>
<evidence type="ECO:0000256" key="2">
    <source>
        <dbReference type="ARBA" id="ARBA00022618"/>
    </source>
</evidence>
<sequence length="300" mass="33590">MATCPEAQKNQLDFSKNPGLPLSGSDTSPDVNHGQVQALRPIGASSQEGSEYLEEIIQHLAYMENATLPSLPMIEMQTQITWQMRSSLIDFVVRSHQYFRLPSQVLFLSVNLIDRYCSTKQIDQQYYLLLGSAALWIASKYGDKTYQVEDFKHPSVKEIGKLCNGIFDGHMIVQMEKSVLCTLGWVLGHPTIDHYIKLLLVGESESKELTSMAAYLSEVSLYHRDFVGVKPSIIAESCCMLAKVILYGSLSIGANTEDEVMKALKSLWKLVQQPPTTIADKYSRQSRSYVAQRVFSCSAS</sequence>
<dbReference type="Pfam" id="PF00134">
    <property type="entry name" value="Cyclin_N"/>
    <property type="match status" value="1"/>
</dbReference>
<evidence type="ECO:0000313" key="10">
    <source>
        <dbReference type="Proteomes" id="UP000737391"/>
    </source>
</evidence>
<dbReference type="OrthoDB" id="5003985at2759"/>
<dbReference type="InterPro" id="IPR039361">
    <property type="entry name" value="Cyclin"/>
</dbReference>
<dbReference type="GO" id="GO:0051726">
    <property type="term" value="P:regulation of cell cycle"/>
    <property type="evidence" value="ECO:0007669"/>
    <property type="project" value="UniProtKB-ARBA"/>
</dbReference>
<dbReference type="InterPro" id="IPR036915">
    <property type="entry name" value="Cyclin-like_sf"/>
</dbReference>
<evidence type="ECO:0000256" key="6">
    <source>
        <dbReference type="SAM" id="MobiDB-lite"/>
    </source>
</evidence>
<reference evidence="9" key="1">
    <citation type="submission" date="2020-01" db="EMBL/GenBank/DDBJ databases">
        <title>Identification and distribution of gene clusters putatively required for synthesis of sphingolipid metabolism inhibitors in phylogenetically diverse species of the filamentous fungus Fusarium.</title>
        <authorList>
            <person name="Kim H.-S."/>
            <person name="Busman M."/>
            <person name="Brown D.W."/>
            <person name="Divon H."/>
            <person name="Uhlig S."/>
            <person name="Proctor R.H."/>
        </authorList>
    </citation>
    <scope>NUCLEOTIDE SEQUENCE</scope>
    <source>
        <strain evidence="9">NRRL 31653</strain>
    </source>
</reference>
<dbReference type="Proteomes" id="UP000737391">
    <property type="component" value="Unassembled WGS sequence"/>
</dbReference>
<evidence type="ECO:0000259" key="7">
    <source>
        <dbReference type="SMART" id="SM00385"/>
    </source>
</evidence>
<protein>
    <submittedName>
        <fullName evidence="9">G1 S-specific cyclin CLN1</fullName>
    </submittedName>
</protein>
<dbReference type="GO" id="GO:0016538">
    <property type="term" value="F:cyclin-dependent protein serine/threonine kinase regulator activity"/>
    <property type="evidence" value="ECO:0007669"/>
    <property type="project" value="InterPro"/>
</dbReference>
<evidence type="ECO:0000259" key="8">
    <source>
        <dbReference type="SMART" id="SM01332"/>
    </source>
</evidence>
<name>A0A9P5EHU0_9HYPO</name>
<evidence type="ECO:0000256" key="3">
    <source>
        <dbReference type="ARBA" id="ARBA00023127"/>
    </source>
</evidence>
<keyword evidence="4" id="KW-0131">Cell cycle</keyword>
<dbReference type="InterPro" id="IPR013763">
    <property type="entry name" value="Cyclin-like_dom"/>
</dbReference>
<dbReference type="InterPro" id="IPR006671">
    <property type="entry name" value="Cyclin_N"/>
</dbReference>
<evidence type="ECO:0000313" key="9">
    <source>
        <dbReference type="EMBL" id="KAF4502807.1"/>
    </source>
</evidence>
<comment type="caution">
    <text evidence="9">The sequence shown here is derived from an EMBL/GenBank/DDBJ whole genome shotgun (WGS) entry which is preliminary data.</text>
</comment>
<comment type="similarity">
    <text evidence="1 5">Belongs to the cyclin family.</text>
</comment>
<gene>
    <name evidence="9" type="ORF">FAGAP_963</name>
</gene>
<dbReference type="CDD" id="cd20537">
    <property type="entry name" value="CYCLIN_CCNO-like_rpt2"/>
    <property type="match status" value="1"/>
</dbReference>
<dbReference type="PROSITE" id="PS00292">
    <property type="entry name" value="CYCLINS"/>
    <property type="match status" value="1"/>
</dbReference>
<dbReference type="SMART" id="SM00385">
    <property type="entry name" value="CYCLIN"/>
    <property type="match status" value="1"/>
</dbReference>
<evidence type="ECO:0000256" key="1">
    <source>
        <dbReference type="ARBA" id="ARBA00008742"/>
    </source>
</evidence>
<dbReference type="InterPro" id="IPR004367">
    <property type="entry name" value="Cyclin_C-dom"/>
</dbReference>
<dbReference type="GO" id="GO:0044772">
    <property type="term" value="P:mitotic cell cycle phase transition"/>
    <property type="evidence" value="ECO:0007669"/>
    <property type="project" value="InterPro"/>
</dbReference>
<dbReference type="EMBL" id="LUFC02000055">
    <property type="protein sequence ID" value="KAF4502807.1"/>
    <property type="molecule type" value="Genomic_DNA"/>
</dbReference>
<dbReference type="GO" id="GO:0051301">
    <property type="term" value="P:cell division"/>
    <property type="evidence" value="ECO:0007669"/>
    <property type="project" value="UniProtKB-KW"/>
</dbReference>
<keyword evidence="3 5" id="KW-0195">Cyclin</keyword>
<organism evidence="9 10">
    <name type="scientific">Fusarium agapanthi</name>
    <dbReference type="NCBI Taxonomy" id="1803897"/>
    <lineage>
        <taxon>Eukaryota</taxon>
        <taxon>Fungi</taxon>
        <taxon>Dikarya</taxon>
        <taxon>Ascomycota</taxon>
        <taxon>Pezizomycotina</taxon>
        <taxon>Sordariomycetes</taxon>
        <taxon>Hypocreomycetidae</taxon>
        <taxon>Hypocreales</taxon>
        <taxon>Nectriaceae</taxon>
        <taxon>Fusarium</taxon>
        <taxon>Fusarium fujikuroi species complex</taxon>
    </lineage>
</organism>
<dbReference type="Pfam" id="PF02984">
    <property type="entry name" value="Cyclin_C"/>
    <property type="match status" value="1"/>
</dbReference>
<keyword evidence="2" id="KW-0132">Cell division</keyword>
<dbReference type="PANTHER" id="PTHR10177">
    <property type="entry name" value="CYCLINS"/>
    <property type="match status" value="1"/>
</dbReference>
<dbReference type="PIRSF" id="PIRSF001771">
    <property type="entry name" value="Cyclin_A_B_D_E"/>
    <property type="match status" value="1"/>
</dbReference>
<keyword evidence="10" id="KW-1185">Reference proteome</keyword>
<accession>A0A9P5EHU0</accession>
<dbReference type="InterPro" id="IPR046965">
    <property type="entry name" value="Cyclin_A/B-like"/>
</dbReference>